<keyword evidence="4" id="KW-0436">Ligase</keyword>
<evidence type="ECO:0000256" key="2">
    <source>
        <dbReference type="ARBA" id="ARBA00013168"/>
    </source>
</evidence>
<evidence type="ECO:0000256" key="9">
    <source>
        <dbReference type="ARBA" id="ARBA00023146"/>
    </source>
</evidence>
<dbReference type="SUPFAM" id="SSF101353">
    <property type="entry name" value="Putative anticodon-binding domain of alanyl-tRNA synthetase (AlaRS)"/>
    <property type="match status" value="1"/>
</dbReference>
<keyword evidence="3" id="KW-0820">tRNA-binding</keyword>
<dbReference type="GO" id="GO:0005524">
    <property type="term" value="F:ATP binding"/>
    <property type="evidence" value="ECO:0007669"/>
    <property type="project" value="UniProtKB-KW"/>
</dbReference>
<proteinExistence type="inferred from homology"/>
<evidence type="ECO:0000256" key="1">
    <source>
        <dbReference type="ARBA" id="ARBA00008226"/>
    </source>
</evidence>
<dbReference type="PANTHER" id="PTHR11777">
    <property type="entry name" value="ALANYL-TRNA SYNTHETASE"/>
    <property type="match status" value="1"/>
</dbReference>
<dbReference type="Proteomes" id="UP000178999">
    <property type="component" value="Unassembled WGS sequence"/>
</dbReference>
<evidence type="ECO:0000313" key="12">
    <source>
        <dbReference type="Proteomes" id="UP000178999"/>
    </source>
</evidence>
<dbReference type="PANTHER" id="PTHR11777:SF9">
    <property type="entry name" value="ALANINE--TRNA LIGASE, CYTOPLASMIC"/>
    <property type="match status" value="1"/>
</dbReference>
<comment type="similarity">
    <text evidence="1">Belongs to the class-II aminoacyl-tRNA synthetase family.</text>
</comment>
<keyword evidence="6" id="KW-0067">ATP-binding</keyword>
<evidence type="ECO:0000256" key="6">
    <source>
        <dbReference type="ARBA" id="ARBA00022840"/>
    </source>
</evidence>
<dbReference type="AlphaFoldDB" id="A0A1F8CW38"/>
<dbReference type="GO" id="GO:0000049">
    <property type="term" value="F:tRNA binding"/>
    <property type="evidence" value="ECO:0007669"/>
    <property type="project" value="UniProtKB-KW"/>
</dbReference>
<dbReference type="EC" id="6.1.1.7" evidence="2"/>
<keyword evidence="8" id="KW-0648">Protein biosynthesis</keyword>
<dbReference type="GO" id="GO:0002161">
    <property type="term" value="F:aminoacyl-tRNA deacylase activity"/>
    <property type="evidence" value="ECO:0007669"/>
    <property type="project" value="TreeGrafter"/>
</dbReference>
<keyword evidence="9" id="KW-0030">Aminoacyl-tRNA synthetase</keyword>
<evidence type="ECO:0000259" key="10">
    <source>
        <dbReference type="PROSITE" id="PS50860"/>
    </source>
</evidence>
<dbReference type="InterPro" id="IPR018165">
    <property type="entry name" value="Ala-tRNA-synth_IIc_core"/>
</dbReference>
<evidence type="ECO:0000256" key="3">
    <source>
        <dbReference type="ARBA" id="ARBA00022555"/>
    </source>
</evidence>
<dbReference type="NCBIfam" id="NF002436">
    <property type="entry name" value="PRK01584.1"/>
    <property type="match status" value="1"/>
</dbReference>
<evidence type="ECO:0000256" key="5">
    <source>
        <dbReference type="ARBA" id="ARBA00022741"/>
    </source>
</evidence>
<dbReference type="Gene3D" id="3.30.930.10">
    <property type="entry name" value="Bira Bifunctional Protein, Domain 2"/>
    <property type="match status" value="1"/>
</dbReference>
<organism evidence="11 12">
    <name type="scientific">Candidatus Woesebacteria bacterium RIFOXYB1_FULL_38_16</name>
    <dbReference type="NCBI Taxonomy" id="1802538"/>
    <lineage>
        <taxon>Bacteria</taxon>
        <taxon>Candidatus Woeseibacteriota</taxon>
    </lineage>
</organism>
<dbReference type="Gene3D" id="3.30.980.10">
    <property type="entry name" value="Threonyl-trna Synthetase, Chain A, domain 2"/>
    <property type="match status" value="1"/>
</dbReference>
<sequence>MTTREVRQKYLDFFSSKERGHRIISQAPLVLTEDPSTLFTSSGMQPLVPYLMGETHPEGKRVVNSQPSIRTQDIDEVGNSRHTTFFEMLGNWSFGDYFKKEQLGWLWEFLTKELGIPQEKLWVSVFEGNDNVPRDVESYEIWKSLGVPEERIRFYGVEKNWWSRAGVPEKMPAGEIGGPDSEVFFEFTEVKHDPAFGSECHPNCDCGRFFEIGNSVFIQYKKLSNGSLGELPQKNVDFGGGLERLVAVVNNESDIFKIDLFDKLIRDIEKQTSKKYSDDRPSFRIIADHIRASVFLAGSGVVPSNKQQGYVMRRLIRRSVVKARKLKNGIIEPDIFSNIVAEVMKSYEGVYFEGKKVSEIQKVIFDEVDRFYKTLDRGMREAGKIEQIDGVRAFDLYQTYGFPLEVTEEIFKEKGQKIDREVFESEFEKHKTLSRTASAGMFKGGLSDHTHEVTALHTATHLLHAALRKVLGEHVSQKGSNITKERLRFDFTHSEKLSDEEIGVIERIVNEEIEKDLAVTSEEMSLGEAKKRGALAFFGDKYDERVKVYTIGSLESPFSREVCGGPHIKRLSEIGGHVRIKKQEAVSSGVRRIYAVIVER</sequence>
<evidence type="ECO:0000256" key="8">
    <source>
        <dbReference type="ARBA" id="ARBA00022917"/>
    </source>
</evidence>
<dbReference type="SUPFAM" id="SSF55681">
    <property type="entry name" value="Class II aaRS and biotin synthetases"/>
    <property type="match status" value="1"/>
</dbReference>
<dbReference type="GO" id="GO:0004813">
    <property type="term" value="F:alanine-tRNA ligase activity"/>
    <property type="evidence" value="ECO:0007669"/>
    <property type="project" value="UniProtKB-EC"/>
</dbReference>
<dbReference type="SMART" id="SM00863">
    <property type="entry name" value="tRNA_SAD"/>
    <property type="match status" value="1"/>
</dbReference>
<dbReference type="InterPro" id="IPR002318">
    <property type="entry name" value="Ala-tRNA-lgiase_IIc"/>
</dbReference>
<dbReference type="EMBL" id="MGHY01000005">
    <property type="protein sequence ID" value="OGM80019.1"/>
    <property type="molecule type" value="Genomic_DNA"/>
</dbReference>
<comment type="caution">
    <text evidence="11">The sequence shown here is derived from an EMBL/GenBank/DDBJ whole genome shotgun (WGS) entry which is preliminary data.</text>
</comment>
<accession>A0A1F8CW38</accession>
<dbReference type="FunFam" id="3.30.980.10:FF:000004">
    <property type="entry name" value="Alanine--tRNA ligase, cytoplasmic"/>
    <property type="match status" value="1"/>
</dbReference>
<name>A0A1F8CW38_9BACT</name>
<evidence type="ECO:0000313" key="11">
    <source>
        <dbReference type="EMBL" id="OGM80019.1"/>
    </source>
</evidence>
<dbReference type="Gene3D" id="3.30.54.20">
    <property type="match status" value="1"/>
</dbReference>
<dbReference type="InterPro" id="IPR018164">
    <property type="entry name" value="Ala-tRNA-synth_IIc_N"/>
</dbReference>
<dbReference type="CDD" id="cd00673">
    <property type="entry name" value="AlaRS_core"/>
    <property type="match status" value="1"/>
</dbReference>
<evidence type="ECO:0000256" key="4">
    <source>
        <dbReference type="ARBA" id="ARBA00022598"/>
    </source>
</evidence>
<evidence type="ECO:0000256" key="7">
    <source>
        <dbReference type="ARBA" id="ARBA00022884"/>
    </source>
</evidence>
<dbReference type="InterPro" id="IPR018163">
    <property type="entry name" value="Thr/Ala-tRNA-synth_IIc_edit"/>
</dbReference>
<dbReference type="InterPro" id="IPR018162">
    <property type="entry name" value="Ala-tRNA-ligase_IIc_anticod-bd"/>
</dbReference>
<dbReference type="InterPro" id="IPR050058">
    <property type="entry name" value="Ala-tRNA_ligase"/>
</dbReference>
<dbReference type="SUPFAM" id="SSF55186">
    <property type="entry name" value="ThrRS/AlaRS common domain"/>
    <property type="match status" value="1"/>
</dbReference>
<dbReference type="GO" id="GO:0006419">
    <property type="term" value="P:alanyl-tRNA aminoacylation"/>
    <property type="evidence" value="ECO:0007669"/>
    <property type="project" value="InterPro"/>
</dbReference>
<dbReference type="Pfam" id="PF07973">
    <property type="entry name" value="tRNA_SAD"/>
    <property type="match status" value="1"/>
</dbReference>
<keyword evidence="7" id="KW-0694">RNA-binding</keyword>
<gene>
    <name evidence="11" type="ORF">A2382_05025</name>
</gene>
<dbReference type="InterPro" id="IPR012947">
    <property type="entry name" value="tRNA_SAD"/>
</dbReference>
<protein>
    <recommendedName>
        <fullName evidence="2">alanine--tRNA ligase</fullName>
        <ecNumber evidence="2">6.1.1.7</ecNumber>
    </recommendedName>
</protein>
<dbReference type="PROSITE" id="PS50860">
    <property type="entry name" value="AA_TRNA_LIGASE_II_ALA"/>
    <property type="match status" value="1"/>
</dbReference>
<dbReference type="Pfam" id="PF01411">
    <property type="entry name" value="tRNA-synt_2c"/>
    <property type="match status" value="1"/>
</dbReference>
<keyword evidence="5" id="KW-0547">Nucleotide-binding</keyword>
<dbReference type="InterPro" id="IPR045864">
    <property type="entry name" value="aa-tRNA-synth_II/BPL/LPL"/>
</dbReference>
<reference evidence="11 12" key="1">
    <citation type="journal article" date="2016" name="Nat. Commun.">
        <title>Thousands of microbial genomes shed light on interconnected biogeochemical processes in an aquifer system.</title>
        <authorList>
            <person name="Anantharaman K."/>
            <person name="Brown C.T."/>
            <person name="Hug L.A."/>
            <person name="Sharon I."/>
            <person name="Castelle C.J."/>
            <person name="Probst A.J."/>
            <person name="Thomas B.C."/>
            <person name="Singh A."/>
            <person name="Wilkins M.J."/>
            <person name="Karaoz U."/>
            <person name="Brodie E.L."/>
            <person name="Williams K.H."/>
            <person name="Hubbard S.S."/>
            <person name="Banfield J.F."/>
        </authorList>
    </citation>
    <scope>NUCLEOTIDE SEQUENCE [LARGE SCALE GENOMIC DNA]</scope>
</reference>
<dbReference type="PRINTS" id="PR00980">
    <property type="entry name" value="TRNASYNTHALA"/>
</dbReference>
<dbReference type="STRING" id="1802538.A2382_05025"/>
<dbReference type="GO" id="GO:0005829">
    <property type="term" value="C:cytosol"/>
    <property type="evidence" value="ECO:0007669"/>
    <property type="project" value="TreeGrafter"/>
</dbReference>
<feature type="domain" description="Alanyl-transfer RNA synthetases family profile" evidence="10">
    <location>
        <begin position="1"/>
        <end position="600"/>
    </location>
</feature>